<feature type="compositionally biased region" description="Basic and acidic residues" evidence="1">
    <location>
        <begin position="72"/>
        <end position="146"/>
    </location>
</feature>
<feature type="compositionally biased region" description="Basic and acidic residues" evidence="1">
    <location>
        <begin position="153"/>
        <end position="177"/>
    </location>
</feature>
<dbReference type="RefSeq" id="WP_166127890.1">
    <property type="nucleotide sequence ID" value="NZ_JAANOQ010000004.1"/>
</dbReference>
<evidence type="ECO:0000313" key="2">
    <source>
        <dbReference type="EMBL" id="MBC5834762.1"/>
    </source>
</evidence>
<dbReference type="Pfam" id="PF07308">
    <property type="entry name" value="DUF1456"/>
    <property type="match status" value="1"/>
</dbReference>
<comment type="caution">
    <text evidence="2">The sequence shown here is derived from an EMBL/GenBank/DDBJ whole genome shotgun (WGS) entry which is preliminary data.</text>
</comment>
<dbReference type="InterPro" id="IPR009921">
    <property type="entry name" value="YehS-like"/>
</dbReference>
<organism evidence="2 3">
    <name type="scientific">Flavobacterium bernardetii</name>
    <dbReference type="NCBI Taxonomy" id="2813823"/>
    <lineage>
        <taxon>Bacteria</taxon>
        <taxon>Pseudomonadati</taxon>
        <taxon>Bacteroidota</taxon>
        <taxon>Flavobacteriia</taxon>
        <taxon>Flavobacteriales</taxon>
        <taxon>Flavobacteriaceae</taxon>
        <taxon>Flavobacterium</taxon>
    </lineage>
</organism>
<evidence type="ECO:0000313" key="3">
    <source>
        <dbReference type="Proteomes" id="UP000605990"/>
    </source>
</evidence>
<sequence>MNNNDIFKKLRVALQLRDDQIVEILNLVDFKMSKGELGDIFRAEDHSNFMECGDQVLRNFLNGLIIHLRGTKENPKNPREVIKSHKDYETQTERTDKTIYEPKKPYNKTDSKTQFKPRTGDKKPFTKDGDKKEFKPKTGESSDKKPAFGKNKFGNDKKPAKQNPVEKFKFKDGKNTK</sequence>
<accession>A0ABR7IYK9</accession>
<gene>
    <name evidence="2" type="ORF">H8R27_07670</name>
</gene>
<dbReference type="PANTHER" id="PTHR37805:SF1">
    <property type="entry name" value="CYTOPLASMIC PROTEIN"/>
    <property type="match status" value="1"/>
</dbReference>
<protein>
    <submittedName>
        <fullName evidence="2">DUF1456 family protein</fullName>
    </submittedName>
</protein>
<dbReference type="EMBL" id="JACRUN010000003">
    <property type="protein sequence ID" value="MBC5834762.1"/>
    <property type="molecule type" value="Genomic_DNA"/>
</dbReference>
<name>A0ABR7IYK9_9FLAO</name>
<feature type="region of interest" description="Disordered" evidence="1">
    <location>
        <begin position="72"/>
        <end position="177"/>
    </location>
</feature>
<dbReference type="Proteomes" id="UP000605990">
    <property type="component" value="Unassembled WGS sequence"/>
</dbReference>
<dbReference type="PANTHER" id="PTHR37805">
    <property type="entry name" value="CYTOPLASMIC PROTEIN-RELATED"/>
    <property type="match status" value="1"/>
</dbReference>
<proteinExistence type="predicted"/>
<reference evidence="2 3" key="1">
    <citation type="submission" date="2020-08" db="EMBL/GenBank/DDBJ databases">
        <title>Description of novel Flavobacterium F-408 isolate.</title>
        <authorList>
            <person name="Saticioglu I.B."/>
            <person name="Duman M."/>
            <person name="Altun S."/>
        </authorList>
    </citation>
    <scope>NUCLEOTIDE SEQUENCE [LARGE SCALE GENOMIC DNA]</scope>
    <source>
        <strain evidence="2 3">F-408</strain>
    </source>
</reference>
<keyword evidence="3" id="KW-1185">Reference proteome</keyword>
<evidence type="ECO:0000256" key="1">
    <source>
        <dbReference type="SAM" id="MobiDB-lite"/>
    </source>
</evidence>